<dbReference type="InterPro" id="IPR011009">
    <property type="entry name" value="Kinase-like_dom_sf"/>
</dbReference>
<keyword evidence="1" id="KW-0808">Transferase</keyword>
<dbReference type="SUPFAM" id="SSF56112">
    <property type="entry name" value="Protein kinase-like (PK-like)"/>
    <property type="match status" value="1"/>
</dbReference>
<reference evidence="7" key="1">
    <citation type="submission" date="2022-10" db="EMBL/GenBank/DDBJ databases">
        <title>The complete genomes of actinobacterial strains from the NBC collection.</title>
        <authorList>
            <person name="Joergensen T.S."/>
            <person name="Alvarez Arevalo M."/>
            <person name="Sterndorff E.B."/>
            <person name="Faurdal D."/>
            <person name="Vuksanovic O."/>
            <person name="Mourched A.-S."/>
            <person name="Charusanti P."/>
            <person name="Shaw S."/>
            <person name="Blin K."/>
            <person name="Weber T."/>
        </authorList>
    </citation>
    <scope>NUCLEOTIDE SEQUENCE</scope>
    <source>
        <strain evidence="7">NBC_00283</strain>
    </source>
</reference>
<accession>A0ABZ1RI71</accession>
<dbReference type="GO" id="GO:0004674">
    <property type="term" value="F:protein serine/threonine kinase activity"/>
    <property type="evidence" value="ECO:0007669"/>
    <property type="project" value="UniProtKB-KW"/>
</dbReference>
<dbReference type="PROSITE" id="PS50011">
    <property type="entry name" value="PROTEIN_KINASE_DOM"/>
    <property type="match status" value="1"/>
</dbReference>
<evidence type="ECO:0000256" key="5">
    <source>
        <dbReference type="SAM" id="MobiDB-lite"/>
    </source>
</evidence>
<evidence type="ECO:0000259" key="6">
    <source>
        <dbReference type="PROSITE" id="PS50011"/>
    </source>
</evidence>
<dbReference type="Gene3D" id="1.10.510.10">
    <property type="entry name" value="Transferase(Phosphotransferase) domain 1"/>
    <property type="match status" value="1"/>
</dbReference>
<keyword evidence="3 7" id="KW-0418">Kinase</keyword>
<feature type="region of interest" description="Disordered" evidence="5">
    <location>
        <begin position="247"/>
        <end position="275"/>
    </location>
</feature>
<keyword evidence="7" id="KW-0723">Serine/threonine-protein kinase</keyword>
<name>A0ABZ1RI71_9ACTN</name>
<sequence>MERLRHDDPPRLGPYLTLARLDADSTDGGAVPERRYLARTADGERTVLLCAPLPDAAAPAAWAMEAELASRLSVPRFLRPASQGSEAGLPWYAVPYTPVLPLPAALAAHGGPLPEDLVRRLGAALAAGLAAAHARGQAHAGVSPAAVLLGAAGPLLGCFGAVRSAAPGGPPGLDPGCLAPELRSGGRPEPLGDVFALGAVLAYAASGHTVPEQSELPPGLRRLLASCLARDPADRPSAPQVLHALSTTGPARTPAPAPAPAAAPAATVLDEQAPPPLPGRVVAVLAAQSAELLASELPAAPPARPAPQKVH</sequence>
<evidence type="ECO:0000256" key="2">
    <source>
        <dbReference type="ARBA" id="ARBA00022741"/>
    </source>
</evidence>
<evidence type="ECO:0000256" key="1">
    <source>
        <dbReference type="ARBA" id="ARBA00022679"/>
    </source>
</evidence>
<dbReference type="EMBL" id="CP108057">
    <property type="protein sequence ID" value="WUO46101.1"/>
    <property type="molecule type" value="Genomic_DNA"/>
</dbReference>
<feature type="domain" description="Protein kinase" evidence="6">
    <location>
        <begin position="1"/>
        <end position="246"/>
    </location>
</feature>
<protein>
    <submittedName>
        <fullName evidence="7">Serine/threonine protein kinase</fullName>
    </submittedName>
</protein>
<proteinExistence type="predicted"/>
<dbReference type="PANTHER" id="PTHR43289">
    <property type="entry name" value="MITOGEN-ACTIVATED PROTEIN KINASE KINASE KINASE 20-RELATED"/>
    <property type="match status" value="1"/>
</dbReference>
<evidence type="ECO:0000313" key="7">
    <source>
        <dbReference type="EMBL" id="WUO46101.1"/>
    </source>
</evidence>
<evidence type="ECO:0000256" key="3">
    <source>
        <dbReference type="ARBA" id="ARBA00022777"/>
    </source>
</evidence>
<keyword evidence="8" id="KW-1185">Reference proteome</keyword>
<dbReference type="PANTHER" id="PTHR43289:SF34">
    <property type="entry name" value="SERINE_THREONINE-PROTEIN KINASE YBDM-RELATED"/>
    <property type="match status" value="1"/>
</dbReference>
<evidence type="ECO:0000256" key="4">
    <source>
        <dbReference type="ARBA" id="ARBA00022840"/>
    </source>
</evidence>
<gene>
    <name evidence="7" type="ORF">OHU17_09740</name>
</gene>
<evidence type="ECO:0000313" key="8">
    <source>
        <dbReference type="Proteomes" id="UP001432075"/>
    </source>
</evidence>
<organism evidence="7 8">
    <name type="scientific">Streptomyces goshikiensis</name>
    <dbReference type="NCBI Taxonomy" id="1942"/>
    <lineage>
        <taxon>Bacteria</taxon>
        <taxon>Bacillati</taxon>
        <taxon>Actinomycetota</taxon>
        <taxon>Actinomycetes</taxon>
        <taxon>Kitasatosporales</taxon>
        <taxon>Streptomycetaceae</taxon>
        <taxon>Streptomyces</taxon>
    </lineage>
</organism>
<dbReference type="InterPro" id="IPR000719">
    <property type="entry name" value="Prot_kinase_dom"/>
</dbReference>
<keyword evidence="2" id="KW-0547">Nucleotide-binding</keyword>
<dbReference type="RefSeq" id="WP_328775736.1">
    <property type="nucleotide sequence ID" value="NZ_CP108057.1"/>
</dbReference>
<keyword evidence="4" id="KW-0067">ATP-binding</keyword>
<dbReference type="Proteomes" id="UP001432075">
    <property type="component" value="Chromosome"/>
</dbReference>